<feature type="domain" description="MOSC" evidence="1">
    <location>
        <begin position="37"/>
        <end position="202"/>
    </location>
</feature>
<dbReference type="GO" id="GO:0030170">
    <property type="term" value="F:pyridoxal phosphate binding"/>
    <property type="evidence" value="ECO:0007669"/>
    <property type="project" value="InterPro"/>
</dbReference>
<dbReference type="PROSITE" id="PS51340">
    <property type="entry name" value="MOSC"/>
    <property type="match status" value="1"/>
</dbReference>
<evidence type="ECO:0000313" key="2">
    <source>
        <dbReference type="EMBL" id="SDS56976.1"/>
    </source>
</evidence>
<dbReference type="InterPro" id="IPR011037">
    <property type="entry name" value="Pyrv_Knase-like_insert_dom_sf"/>
</dbReference>
<dbReference type="AlphaFoldDB" id="A0A1H1TAC5"/>
<sequence>MPAEFRPAEFRIVRLQIQTGPMKVGRAPLRQYRTDGLQQVERLLIDDRGSHGVWTADDGHEQRAIDVHHRDHPQSRNRKGGAGLSVFGTGDYDALRERYGPHLVDGAVGESVLVDAPAGLADLDFPTTFAIRGAAGMIAFVQARVADPCVEFSRFCLGEQPSPQVSDAVRQALIDLDDGHRGYRAAAAAAGTITVGDRLVLGPS</sequence>
<dbReference type="GO" id="GO:0030151">
    <property type="term" value="F:molybdenum ion binding"/>
    <property type="evidence" value="ECO:0007669"/>
    <property type="project" value="InterPro"/>
</dbReference>
<evidence type="ECO:0000313" key="3">
    <source>
        <dbReference type="Proteomes" id="UP000199103"/>
    </source>
</evidence>
<accession>A0A1H1TAC5</accession>
<dbReference type="SUPFAM" id="SSF50800">
    <property type="entry name" value="PK beta-barrel domain-like"/>
    <property type="match status" value="1"/>
</dbReference>
<reference evidence="2 3" key="1">
    <citation type="submission" date="2016-10" db="EMBL/GenBank/DDBJ databases">
        <authorList>
            <person name="de Groot N.N."/>
        </authorList>
    </citation>
    <scope>NUCLEOTIDE SEQUENCE [LARGE SCALE GENOMIC DNA]</scope>
    <source>
        <strain evidence="2 3">DSM 21800</strain>
    </source>
</reference>
<proteinExistence type="predicted"/>
<dbReference type="EMBL" id="LT629772">
    <property type="protein sequence ID" value="SDS56976.1"/>
    <property type="molecule type" value="Genomic_DNA"/>
</dbReference>
<dbReference type="RefSeq" id="WP_091524666.1">
    <property type="nucleotide sequence ID" value="NZ_LT629772.1"/>
</dbReference>
<organism evidence="2 3">
    <name type="scientific">Microlunatus soli</name>
    <dbReference type="NCBI Taxonomy" id="630515"/>
    <lineage>
        <taxon>Bacteria</taxon>
        <taxon>Bacillati</taxon>
        <taxon>Actinomycetota</taxon>
        <taxon>Actinomycetes</taxon>
        <taxon>Propionibacteriales</taxon>
        <taxon>Propionibacteriaceae</taxon>
        <taxon>Microlunatus</taxon>
    </lineage>
</organism>
<name>A0A1H1TAC5_9ACTN</name>
<evidence type="ECO:0000259" key="1">
    <source>
        <dbReference type="PROSITE" id="PS51340"/>
    </source>
</evidence>
<dbReference type="InterPro" id="IPR005302">
    <property type="entry name" value="MoCF_Sase_C"/>
</dbReference>
<dbReference type="Proteomes" id="UP000199103">
    <property type="component" value="Chromosome I"/>
</dbReference>
<keyword evidence="3" id="KW-1185">Reference proteome</keyword>
<gene>
    <name evidence="2" type="ORF">SAMN04489812_2311</name>
</gene>
<dbReference type="OrthoDB" id="5187953at2"/>
<protein>
    <recommendedName>
        <fullName evidence="1">MOSC domain-containing protein</fullName>
    </recommendedName>
</protein>
<dbReference type="GO" id="GO:0003824">
    <property type="term" value="F:catalytic activity"/>
    <property type="evidence" value="ECO:0007669"/>
    <property type="project" value="InterPro"/>
</dbReference>
<dbReference type="STRING" id="630515.SAMN04489812_2311"/>